<dbReference type="RefSeq" id="WP_150033830.1">
    <property type="nucleotide sequence ID" value="NZ_VWSH01000004.1"/>
</dbReference>
<dbReference type="Proteomes" id="UP000323632">
    <property type="component" value="Unassembled WGS sequence"/>
</dbReference>
<sequence length="81" mass="9641">MSKFIVPTPMILKGKLREIVNLEKLTTFTYMKATNEHYGYIKFCFDKGNDHTWIYTDDAAMKNDLHLIYDKLEIAWDESQF</sequence>
<gene>
    <name evidence="1" type="ORF">F0919_16160</name>
</gene>
<proteinExistence type="predicted"/>
<reference evidence="1 2" key="1">
    <citation type="submission" date="2019-09" db="EMBL/GenBank/DDBJ databases">
        <title>Genome sequence and assembly of Taibaiella sp.</title>
        <authorList>
            <person name="Chhetri G."/>
        </authorList>
    </citation>
    <scope>NUCLEOTIDE SEQUENCE [LARGE SCALE GENOMIC DNA]</scope>
    <source>
        <strain evidence="1 2">KVB11</strain>
    </source>
</reference>
<comment type="caution">
    <text evidence="1">The sequence shown here is derived from an EMBL/GenBank/DDBJ whole genome shotgun (WGS) entry which is preliminary data.</text>
</comment>
<keyword evidence="2" id="KW-1185">Reference proteome</keyword>
<protein>
    <submittedName>
        <fullName evidence="1">Uncharacterized protein</fullName>
    </submittedName>
</protein>
<dbReference type="EMBL" id="VWSH01000004">
    <property type="protein sequence ID" value="KAA5532327.1"/>
    <property type="molecule type" value="Genomic_DNA"/>
</dbReference>
<accession>A0A5M6CAX7</accession>
<dbReference type="AlphaFoldDB" id="A0A5M6CAX7"/>
<organism evidence="1 2">
    <name type="scientific">Taibaiella lutea</name>
    <dbReference type="NCBI Taxonomy" id="2608001"/>
    <lineage>
        <taxon>Bacteria</taxon>
        <taxon>Pseudomonadati</taxon>
        <taxon>Bacteroidota</taxon>
        <taxon>Chitinophagia</taxon>
        <taxon>Chitinophagales</taxon>
        <taxon>Chitinophagaceae</taxon>
        <taxon>Taibaiella</taxon>
    </lineage>
</organism>
<evidence type="ECO:0000313" key="1">
    <source>
        <dbReference type="EMBL" id="KAA5532327.1"/>
    </source>
</evidence>
<evidence type="ECO:0000313" key="2">
    <source>
        <dbReference type="Proteomes" id="UP000323632"/>
    </source>
</evidence>
<name>A0A5M6CAX7_9BACT</name>